<comment type="caution">
    <text evidence="8">The sequence shown here is derived from an EMBL/GenBank/DDBJ whole genome shotgun (WGS) entry which is preliminary data.</text>
</comment>
<dbReference type="RefSeq" id="WP_378115985.1">
    <property type="nucleotide sequence ID" value="NZ_JBHRTF010000002.1"/>
</dbReference>
<dbReference type="InterPro" id="IPR005229">
    <property type="entry name" value="YicC/YloC-like"/>
</dbReference>
<dbReference type="EMBL" id="JBHRTF010000002">
    <property type="protein sequence ID" value="MFC3114542.1"/>
    <property type="molecule type" value="Genomic_DNA"/>
</dbReference>
<dbReference type="Pfam" id="PF08340">
    <property type="entry name" value="YicC-like_C"/>
    <property type="match status" value="1"/>
</dbReference>
<organism evidence="8 9">
    <name type="scientific">Cellvibrio fontiphilus</name>
    <dbReference type="NCBI Taxonomy" id="1815559"/>
    <lineage>
        <taxon>Bacteria</taxon>
        <taxon>Pseudomonadati</taxon>
        <taxon>Pseudomonadota</taxon>
        <taxon>Gammaproteobacteria</taxon>
        <taxon>Cellvibrionales</taxon>
        <taxon>Cellvibrionaceae</taxon>
        <taxon>Cellvibrio</taxon>
    </lineage>
</organism>
<comment type="similarity">
    <text evidence="5">Belongs to the YicC/YloC family.</text>
</comment>
<dbReference type="InterPro" id="IPR013551">
    <property type="entry name" value="YicC-like_C"/>
</dbReference>
<name>A0ABV7FDN3_9GAMM</name>
<reference evidence="9" key="1">
    <citation type="journal article" date="2019" name="Int. J. Syst. Evol. Microbiol.">
        <title>The Global Catalogue of Microorganisms (GCM) 10K type strain sequencing project: providing services to taxonomists for standard genome sequencing and annotation.</title>
        <authorList>
            <consortium name="The Broad Institute Genomics Platform"/>
            <consortium name="The Broad Institute Genome Sequencing Center for Infectious Disease"/>
            <person name="Wu L."/>
            <person name="Ma J."/>
        </authorList>
    </citation>
    <scope>NUCLEOTIDE SEQUENCE [LARGE SCALE GENOMIC DNA]</scope>
    <source>
        <strain evidence="9">KCTC 52237</strain>
    </source>
</reference>
<evidence type="ECO:0000256" key="4">
    <source>
        <dbReference type="ARBA" id="ARBA00022801"/>
    </source>
</evidence>
<accession>A0ABV7FDN3</accession>
<proteinExistence type="inferred from homology"/>
<evidence type="ECO:0000313" key="9">
    <source>
        <dbReference type="Proteomes" id="UP001595555"/>
    </source>
</evidence>
<evidence type="ECO:0000259" key="7">
    <source>
        <dbReference type="Pfam" id="PF08340"/>
    </source>
</evidence>
<evidence type="ECO:0000259" key="6">
    <source>
        <dbReference type="Pfam" id="PF03755"/>
    </source>
</evidence>
<keyword evidence="9" id="KW-1185">Reference proteome</keyword>
<protein>
    <submittedName>
        <fullName evidence="8">YicC/YloC family endoribonuclease</fullName>
        <ecNumber evidence="8">3.1.-.-</ecNumber>
    </submittedName>
</protein>
<evidence type="ECO:0000256" key="3">
    <source>
        <dbReference type="ARBA" id="ARBA00022759"/>
    </source>
</evidence>
<sequence>MPRSMTGFARREAKLPWGTLVWEIRSVNHRYLEPNFRLPEDFREIEPALRDAMRKALQRGKVEASLNVHWEQEGESELGVNLAKVAQLTKAASQINQLLGADAAPVNALEILRWPGVIQKQELDRDALHQAALELFDSALDGLIEHRSREGAELEQLILSRLDSVSAQVVKVRARMPEILAAQRDKLQAKLSALQVELDPERLEQEIVLLAQKADVDEELDRLDTHVIEVKRSLKQTDSLGRRLDFLMQELNREANTLSSKSIVSDTTQAAVELKVLIEQMREQIQNIE</sequence>
<dbReference type="Proteomes" id="UP001595555">
    <property type="component" value="Unassembled WGS sequence"/>
</dbReference>
<dbReference type="EC" id="3.1.-.-" evidence="8"/>
<keyword evidence="4 8" id="KW-0378">Hydrolase</keyword>
<comment type="cofactor">
    <cofactor evidence="1">
        <name>a divalent metal cation</name>
        <dbReference type="ChEBI" id="CHEBI:60240"/>
    </cofactor>
</comment>
<gene>
    <name evidence="8" type="ORF">ACFODX_03170</name>
</gene>
<evidence type="ECO:0000313" key="8">
    <source>
        <dbReference type="EMBL" id="MFC3114542.1"/>
    </source>
</evidence>
<feature type="domain" description="Endoribonuclease YicC-like C-terminal" evidence="7">
    <location>
        <begin position="172"/>
        <end position="289"/>
    </location>
</feature>
<dbReference type="PANTHER" id="PTHR30636:SF3">
    <property type="entry name" value="UPF0701 PROTEIN YICC"/>
    <property type="match status" value="1"/>
</dbReference>
<dbReference type="PANTHER" id="PTHR30636">
    <property type="entry name" value="UPF0701 PROTEIN YICC"/>
    <property type="match status" value="1"/>
</dbReference>
<dbReference type="NCBIfam" id="TIGR00255">
    <property type="entry name" value="YicC/YloC family endoribonuclease"/>
    <property type="match status" value="1"/>
</dbReference>
<feature type="domain" description="Endoribonuclease YicC-like N-terminal" evidence="6">
    <location>
        <begin position="3"/>
        <end position="155"/>
    </location>
</feature>
<dbReference type="Pfam" id="PF03755">
    <property type="entry name" value="YicC-like_N"/>
    <property type="match status" value="1"/>
</dbReference>
<dbReference type="InterPro" id="IPR013527">
    <property type="entry name" value="YicC-like_N"/>
</dbReference>
<keyword evidence="3" id="KW-0255">Endonuclease</keyword>
<keyword evidence="2" id="KW-0540">Nuclease</keyword>
<evidence type="ECO:0000256" key="1">
    <source>
        <dbReference type="ARBA" id="ARBA00001968"/>
    </source>
</evidence>
<dbReference type="GO" id="GO:0016787">
    <property type="term" value="F:hydrolase activity"/>
    <property type="evidence" value="ECO:0007669"/>
    <property type="project" value="UniProtKB-KW"/>
</dbReference>
<evidence type="ECO:0000256" key="5">
    <source>
        <dbReference type="ARBA" id="ARBA00035648"/>
    </source>
</evidence>
<evidence type="ECO:0000256" key="2">
    <source>
        <dbReference type="ARBA" id="ARBA00022722"/>
    </source>
</evidence>